<comment type="subunit">
    <text evidence="5">DNA polymerase III contains a core (composed of alpha, epsilon and theta chains) that associates with a tau subunit. This core dimerizes to form the POLIII' complex. PolIII' associates with the gamma complex (composed of gamma, delta, delta', psi and chi chains) and with the beta chain to form the complete DNA polymerase III complex.</text>
</comment>
<evidence type="ECO:0000256" key="3">
    <source>
        <dbReference type="ARBA" id="ARBA00022839"/>
    </source>
</evidence>
<dbReference type="OrthoDB" id="9803913at2"/>
<evidence type="ECO:0000259" key="8">
    <source>
        <dbReference type="SMART" id="SM00091"/>
    </source>
</evidence>
<dbReference type="InterPro" id="IPR006054">
    <property type="entry name" value="DnaQ"/>
</dbReference>
<dbReference type="InterPro" id="IPR012337">
    <property type="entry name" value="RNaseH-like_sf"/>
</dbReference>
<dbReference type="SMART" id="SM00091">
    <property type="entry name" value="PAS"/>
    <property type="match status" value="1"/>
</dbReference>
<dbReference type="PANTHER" id="PTHR30231:SF41">
    <property type="entry name" value="DNA POLYMERASE III SUBUNIT EPSILON"/>
    <property type="match status" value="1"/>
</dbReference>
<evidence type="ECO:0000256" key="6">
    <source>
        <dbReference type="ARBA" id="ARBA00049244"/>
    </source>
</evidence>
<comment type="catalytic activity">
    <reaction evidence="6">
        <text>DNA(n) + a 2'-deoxyribonucleoside 5'-triphosphate = DNA(n+1) + diphosphate</text>
        <dbReference type="Rhea" id="RHEA:22508"/>
        <dbReference type="Rhea" id="RHEA-COMP:17339"/>
        <dbReference type="Rhea" id="RHEA-COMP:17340"/>
        <dbReference type="ChEBI" id="CHEBI:33019"/>
        <dbReference type="ChEBI" id="CHEBI:61560"/>
        <dbReference type="ChEBI" id="CHEBI:173112"/>
        <dbReference type="EC" id="2.7.7.7"/>
    </reaction>
</comment>
<feature type="domain" description="Exonuclease" evidence="9">
    <location>
        <begin position="508"/>
        <end position="679"/>
    </location>
</feature>
<organism evidence="10 11">
    <name type="scientific">Plasticicumulans acidivorans</name>
    <dbReference type="NCBI Taxonomy" id="886464"/>
    <lineage>
        <taxon>Bacteria</taxon>
        <taxon>Pseudomonadati</taxon>
        <taxon>Pseudomonadota</taxon>
        <taxon>Gammaproteobacteria</taxon>
        <taxon>Candidatus Competibacteraceae</taxon>
        <taxon>Plasticicumulans</taxon>
    </lineage>
</organism>
<evidence type="ECO:0000313" key="10">
    <source>
        <dbReference type="EMBL" id="PWV64811.1"/>
    </source>
</evidence>
<dbReference type="EC" id="2.7.7.7" evidence="1"/>
<keyword evidence="7" id="KW-0472">Membrane</keyword>
<name>A0A317MZK2_9GAMM</name>
<feature type="domain" description="PAS" evidence="8">
    <location>
        <begin position="136"/>
        <end position="202"/>
    </location>
</feature>
<evidence type="ECO:0000256" key="5">
    <source>
        <dbReference type="ARBA" id="ARBA00026073"/>
    </source>
</evidence>
<evidence type="ECO:0000256" key="1">
    <source>
        <dbReference type="ARBA" id="ARBA00012417"/>
    </source>
</evidence>
<dbReference type="GO" id="GO:0003677">
    <property type="term" value="F:DNA binding"/>
    <property type="evidence" value="ECO:0007669"/>
    <property type="project" value="InterPro"/>
</dbReference>
<dbReference type="RefSeq" id="WP_110017433.1">
    <property type="nucleotide sequence ID" value="NZ_QGTJ01000002.1"/>
</dbReference>
<dbReference type="AlphaFoldDB" id="A0A317MZK2"/>
<sequence>MSVRTKFWALLLAPLAFTAIFAAISLWKLPEIVVDPYIQENVRAFYFAGGILAGLAYAVVWAFIDTAFVRPLKALLHGARIISRSNPAHTLEMPNNHLLGEVPAIVQELGASLHKARKEVAAATATGTREIELQKSRLEIVLRELSEGVLVCDAEARVLLYNPALLKLMPQPEALGLGRSIYGLLTRAPIEHTLDWLSFRQSQAGEGSVPATDAEFICAAADESRLFQCRISLLPGLAPGRAGFVVTVRDITHQVAPGTLGPSGFKGLVEDLRRQIASLRFAAESLSLFGDMEPAQRKAFEGVIFDESAALAERVEFLAHHVRALFAAQWPTADVFSADILGAVLARLERQADAPRVTLSGEPLWLHCDGQSVMQLVEFVLGELHRVQPEAEIEIECLLGNRQVYIDIVWPGRPLPAATIEAWARAPLQNVAGAATVGEILRRHHSDLWSQPHRRTGYALLRIPLPASSRQWLQATALPERPEFYDFELGRRPAELGALGERALKSLDYVVFDTETTGLSPSRGDEMIQIAGVRICQGKIREGETFDRLINPGKPIPKASIKFHGITDAMVRDKPGAADVLMQFATFVGADDTVLVAHNAAFDMKFLELKEAVARVSFRAHPVLDTLLLSGAIHDYTDDHTLDAIAERLGVDVHNRHTALGDTLVTAQVFVRLIELLEAQGITTLGQALELSEKMTAVRKQQAKF</sequence>
<dbReference type="Gene3D" id="3.30.420.10">
    <property type="entry name" value="Ribonuclease H-like superfamily/Ribonuclease H"/>
    <property type="match status" value="1"/>
</dbReference>
<keyword evidence="2" id="KW-0540">Nuclease</keyword>
<dbReference type="GO" id="GO:0003887">
    <property type="term" value="F:DNA-directed DNA polymerase activity"/>
    <property type="evidence" value="ECO:0007669"/>
    <property type="project" value="UniProtKB-EC"/>
</dbReference>
<dbReference type="Pfam" id="PF00929">
    <property type="entry name" value="RNase_T"/>
    <property type="match status" value="1"/>
</dbReference>
<keyword evidence="3" id="KW-0378">Hydrolase</keyword>
<dbReference type="SUPFAM" id="SSF55785">
    <property type="entry name" value="PYP-like sensor domain (PAS domain)"/>
    <property type="match status" value="1"/>
</dbReference>
<dbReference type="NCBIfam" id="TIGR00573">
    <property type="entry name" value="dnaq"/>
    <property type="match status" value="1"/>
</dbReference>
<dbReference type="CDD" id="cd00130">
    <property type="entry name" value="PAS"/>
    <property type="match status" value="1"/>
</dbReference>
<evidence type="ECO:0000256" key="7">
    <source>
        <dbReference type="SAM" id="Phobius"/>
    </source>
</evidence>
<dbReference type="GO" id="GO:0045004">
    <property type="term" value="P:DNA replication proofreading"/>
    <property type="evidence" value="ECO:0007669"/>
    <property type="project" value="TreeGrafter"/>
</dbReference>
<dbReference type="InterPro" id="IPR036397">
    <property type="entry name" value="RNaseH_sf"/>
</dbReference>
<dbReference type="PANTHER" id="PTHR30231">
    <property type="entry name" value="DNA POLYMERASE III SUBUNIT EPSILON"/>
    <property type="match status" value="1"/>
</dbReference>
<evidence type="ECO:0000256" key="4">
    <source>
        <dbReference type="ARBA" id="ARBA00025483"/>
    </source>
</evidence>
<dbReference type="Proteomes" id="UP000246569">
    <property type="component" value="Unassembled WGS sequence"/>
</dbReference>
<dbReference type="Gene3D" id="3.30.450.20">
    <property type="entry name" value="PAS domain"/>
    <property type="match status" value="1"/>
</dbReference>
<dbReference type="InterPro" id="IPR000014">
    <property type="entry name" value="PAS"/>
</dbReference>
<dbReference type="CDD" id="cd06127">
    <property type="entry name" value="DEDDh"/>
    <property type="match status" value="1"/>
</dbReference>
<keyword evidence="11" id="KW-1185">Reference proteome</keyword>
<dbReference type="InterPro" id="IPR013520">
    <property type="entry name" value="Ribonucl_H"/>
</dbReference>
<keyword evidence="7" id="KW-1133">Transmembrane helix</keyword>
<dbReference type="FunFam" id="3.30.420.10:FF:000045">
    <property type="entry name" value="3'-5' exonuclease DinG"/>
    <property type="match status" value="1"/>
</dbReference>
<keyword evidence="3" id="KW-0269">Exonuclease</keyword>
<evidence type="ECO:0000256" key="2">
    <source>
        <dbReference type="ARBA" id="ARBA00022722"/>
    </source>
</evidence>
<dbReference type="InterPro" id="IPR035965">
    <property type="entry name" value="PAS-like_dom_sf"/>
</dbReference>
<comment type="function">
    <text evidence="4">DNA polymerase III is a complex, multichain enzyme responsible for most of the replicative synthesis in bacteria. The epsilon subunit contain the editing function and is a proofreading 3'-5' exonuclease.</text>
</comment>
<accession>A0A317MZK2</accession>
<keyword evidence="7" id="KW-0812">Transmembrane</keyword>
<dbReference type="GO" id="GO:0005829">
    <property type="term" value="C:cytosol"/>
    <property type="evidence" value="ECO:0007669"/>
    <property type="project" value="TreeGrafter"/>
</dbReference>
<protein>
    <recommendedName>
        <fullName evidence="1">DNA-directed DNA polymerase</fullName>
        <ecNumber evidence="1">2.7.7.7</ecNumber>
    </recommendedName>
</protein>
<evidence type="ECO:0000313" key="11">
    <source>
        <dbReference type="Proteomes" id="UP000246569"/>
    </source>
</evidence>
<dbReference type="SMART" id="SM00479">
    <property type="entry name" value="EXOIII"/>
    <property type="match status" value="1"/>
</dbReference>
<reference evidence="10 11" key="1">
    <citation type="submission" date="2018-05" db="EMBL/GenBank/DDBJ databases">
        <title>Genomic Encyclopedia of Type Strains, Phase IV (KMG-IV): sequencing the most valuable type-strain genomes for metagenomic binning, comparative biology and taxonomic classification.</title>
        <authorList>
            <person name="Goeker M."/>
        </authorList>
    </citation>
    <scope>NUCLEOTIDE SEQUENCE [LARGE SCALE GENOMIC DNA]</scope>
    <source>
        <strain evidence="10 11">DSM 23606</strain>
    </source>
</reference>
<comment type="caution">
    <text evidence="10">The sequence shown here is derived from an EMBL/GenBank/DDBJ whole genome shotgun (WGS) entry which is preliminary data.</text>
</comment>
<gene>
    <name evidence="10" type="ORF">C7443_102464</name>
</gene>
<dbReference type="SUPFAM" id="SSF53098">
    <property type="entry name" value="Ribonuclease H-like"/>
    <property type="match status" value="1"/>
</dbReference>
<feature type="transmembrane region" description="Helical" evidence="7">
    <location>
        <begin position="46"/>
        <end position="64"/>
    </location>
</feature>
<evidence type="ECO:0000259" key="9">
    <source>
        <dbReference type="SMART" id="SM00479"/>
    </source>
</evidence>
<dbReference type="GO" id="GO:0008408">
    <property type="term" value="F:3'-5' exonuclease activity"/>
    <property type="evidence" value="ECO:0007669"/>
    <property type="project" value="TreeGrafter"/>
</dbReference>
<dbReference type="EMBL" id="QGTJ01000002">
    <property type="protein sequence ID" value="PWV64811.1"/>
    <property type="molecule type" value="Genomic_DNA"/>
</dbReference>
<proteinExistence type="predicted"/>